<evidence type="ECO:0000313" key="1">
    <source>
        <dbReference type="EMBL" id="OLQ93555.1"/>
    </source>
</evidence>
<dbReference type="EMBL" id="MJMJ01000001">
    <property type="protein sequence ID" value="OLQ93555.1"/>
    <property type="molecule type" value="Genomic_DNA"/>
</dbReference>
<organism evidence="1 2">
    <name type="scientific">Vibrio panuliri</name>
    <dbReference type="NCBI Taxonomy" id="1381081"/>
    <lineage>
        <taxon>Bacteria</taxon>
        <taxon>Pseudomonadati</taxon>
        <taxon>Pseudomonadota</taxon>
        <taxon>Gammaproteobacteria</taxon>
        <taxon>Vibrionales</taxon>
        <taxon>Vibrionaceae</taxon>
        <taxon>Vibrio</taxon>
    </lineage>
</organism>
<sequence>MLEKTKRLRLNKMTSEQKVNLYNQLNELFESGYTIRSICEHFEISIGTYYRLKGFAGSFKSQT</sequence>
<evidence type="ECO:0008006" key="3">
    <source>
        <dbReference type="Google" id="ProtNLM"/>
    </source>
</evidence>
<name>A0A1Q9HRU4_9VIBR</name>
<gene>
    <name evidence="1" type="ORF">BIY22_03420</name>
</gene>
<evidence type="ECO:0000313" key="2">
    <source>
        <dbReference type="Proteomes" id="UP000186313"/>
    </source>
</evidence>
<proteinExistence type="predicted"/>
<accession>A0A1Q9HRU4</accession>
<dbReference type="STRING" id="1381081.BIY22_03420"/>
<dbReference type="Proteomes" id="UP000186313">
    <property type="component" value="Unassembled WGS sequence"/>
</dbReference>
<dbReference type="AlphaFoldDB" id="A0A1Q9HRU4"/>
<protein>
    <recommendedName>
        <fullName evidence="3">Resolvase HTH domain-containing protein</fullName>
    </recommendedName>
</protein>
<reference evidence="1 2" key="1">
    <citation type="submission" date="2016-09" db="EMBL/GenBank/DDBJ databases">
        <title>Genomic Taxonomy of the Vibrionaceae.</title>
        <authorList>
            <person name="Gonzalez-Castillo A."/>
            <person name="Gomez-Gil B."/>
            <person name="Enciso-Ibarra K."/>
        </authorList>
    </citation>
    <scope>NUCLEOTIDE SEQUENCE [LARGE SCALE GENOMIC DNA]</scope>
    <source>
        <strain evidence="1 2">CAIM 703</strain>
    </source>
</reference>
<comment type="caution">
    <text evidence="1">The sequence shown here is derived from an EMBL/GenBank/DDBJ whole genome shotgun (WGS) entry which is preliminary data.</text>
</comment>